<dbReference type="InterPro" id="IPR023393">
    <property type="entry name" value="START-like_dom_sf"/>
</dbReference>
<accession>A0ABV7DUE0</accession>
<dbReference type="EMBL" id="JBHRSM010000011">
    <property type="protein sequence ID" value="MFC3085723.1"/>
    <property type="molecule type" value="Genomic_DNA"/>
</dbReference>
<name>A0ABV7DUE0_9RHOB</name>
<feature type="domain" description="Coenzyme Q-binding protein COQ10 START" evidence="2">
    <location>
        <begin position="59"/>
        <end position="168"/>
    </location>
</feature>
<evidence type="ECO:0000313" key="4">
    <source>
        <dbReference type="Proteomes" id="UP001595445"/>
    </source>
</evidence>
<dbReference type="SUPFAM" id="SSF55961">
    <property type="entry name" value="Bet v1-like"/>
    <property type="match status" value="1"/>
</dbReference>
<evidence type="ECO:0000313" key="3">
    <source>
        <dbReference type="EMBL" id="MFC3085723.1"/>
    </source>
</evidence>
<comment type="similarity">
    <text evidence="1">Belongs to the ribosome association toxin RatA family.</text>
</comment>
<gene>
    <name evidence="3" type="ORF">ACFOD6_06635</name>
</gene>
<protein>
    <submittedName>
        <fullName evidence="3">SRPBCC family protein</fullName>
    </submittedName>
</protein>
<evidence type="ECO:0000259" key="2">
    <source>
        <dbReference type="Pfam" id="PF03364"/>
    </source>
</evidence>
<dbReference type="PANTHER" id="PTHR33824:SF7">
    <property type="entry name" value="POLYKETIDE CYCLASE_DEHYDRASE AND LIPID TRANSPORT SUPERFAMILY PROTEIN"/>
    <property type="match status" value="1"/>
</dbReference>
<dbReference type="Pfam" id="PF03364">
    <property type="entry name" value="Polyketide_cyc"/>
    <property type="match status" value="1"/>
</dbReference>
<dbReference type="CDD" id="cd07817">
    <property type="entry name" value="SRPBCC_8"/>
    <property type="match status" value="1"/>
</dbReference>
<evidence type="ECO:0000256" key="1">
    <source>
        <dbReference type="ARBA" id="ARBA00008918"/>
    </source>
</evidence>
<dbReference type="Proteomes" id="UP001595445">
    <property type="component" value="Unassembled WGS sequence"/>
</dbReference>
<dbReference type="InterPro" id="IPR047137">
    <property type="entry name" value="ORF3"/>
</dbReference>
<keyword evidence="4" id="KW-1185">Reference proteome</keyword>
<sequence length="203" mass="22265">MAGRRALGWLILGGGIAAVAVLAWQSAQPPRGNRDSAPGRTARRTRWGEYAVTGHSVTIARPRAELYAFWRRFANLPQFMANLDSVAEEEGLTRWTIRAPMGRTVEVRTRIVTDQPGEVIAWRSVEGSEIDTSGKVMFADAPAGRGTVVTAIIAWDPPFGALGQMVARASGRAPGVQSRHELKRFKMLMETGEIATARRRPEE</sequence>
<proteinExistence type="inferred from homology"/>
<dbReference type="Gene3D" id="3.30.530.20">
    <property type="match status" value="1"/>
</dbReference>
<dbReference type="InterPro" id="IPR005031">
    <property type="entry name" value="COQ10_START"/>
</dbReference>
<dbReference type="PANTHER" id="PTHR33824">
    <property type="entry name" value="POLYKETIDE CYCLASE/DEHYDRASE AND LIPID TRANSPORT SUPERFAMILY PROTEIN"/>
    <property type="match status" value="1"/>
</dbReference>
<reference evidence="4" key="1">
    <citation type="journal article" date="2019" name="Int. J. Syst. Evol. Microbiol.">
        <title>The Global Catalogue of Microorganisms (GCM) 10K type strain sequencing project: providing services to taxonomists for standard genome sequencing and annotation.</title>
        <authorList>
            <consortium name="The Broad Institute Genomics Platform"/>
            <consortium name="The Broad Institute Genome Sequencing Center for Infectious Disease"/>
            <person name="Wu L."/>
            <person name="Ma J."/>
        </authorList>
    </citation>
    <scope>NUCLEOTIDE SEQUENCE [LARGE SCALE GENOMIC DNA]</scope>
    <source>
        <strain evidence="4">KCTC 62102</strain>
    </source>
</reference>
<comment type="caution">
    <text evidence="3">The sequence shown here is derived from an EMBL/GenBank/DDBJ whole genome shotgun (WGS) entry which is preliminary data.</text>
</comment>
<organism evidence="3 4">
    <name type="scientific">Tabrizicola soli</name>
    <dbReference type="NCBI Taxonomy" id="2185115"/>
    <lineage>
        <taxon>Bacteria</taxon>
        <taxon>Pseudomonadati</taxon>
        <taxon>Pseudomonadota</taxon>
        <taxon>Alphaproteobacteria</taxon>
        <taxon>Rhodobacterales</taxon>
        <taxon>Paracoccaceae</taxon>
        <taxon>Tabrizicola</taxon>
    </lineage>
</organism>